<proteinExistence type="predicted"/>
<name>A0A380DY21_STAAU</name>
<protein>
    <submittedName>
        <fullName evidence="1">SbcD protein</fullName>
        <ecNumber evidence="1">3.1.11.-</ecNumber>
    </submittedName>
</protein>
<dbReference type="AlphaFoldDB" id="A0A380DY21"/>
<keyword evidence="1" id="KW-0378">Hydrolase</keyword>
<dbReference type="EC" id="3.1.11.-" evidence="1"/>
<gene>
    <name evidence="1" type="primary">sbcD_1</name>
    <name evidence="1" type="ORF">NCTC5664_02083</name>
</gene>
<dbReference type="GO" id="GO:0016787">
    <property type="term" value="F:hydrolase activity"/>
    <property type="evidence" value="ECO:0007669"/>
    <property type="project" value="UniProtKB-KW"/>
</dbReference>
<accession>A0A380DY21</accession>
<reference evidence="1 2" key="1">
    <citation type="submission" date="2018-06" db="EMBL/GenBank/DDBJ databases">
        <authorList>
            <consortium name="Pathogen Informatics"/>
            <person name="Doyle S."/>
        </authorList>
    </citation>
    <scope>NUCLEOTIDE SEQUENCE [LARGE SCALE GENOMIC DNA]</scope>
    <source>
        <strain evidence="1 2">NCTC5664</strain>
    </source>
</reference>
<dbReference type="Proteomes" id="UP000254502">
    <property type="component" value="Unassembled WGS sequence"/>
</dbReference>
<sequence length="47" mass="5630">MSIIEMFYKHITDKELSDIQSKKIKNILENELRKEGLMNETITFKVE</sequence>
<dbReference type="EMBL" id="UHAQ01000003">
    <property type="protein sequence ID" value="SUK81308.1"/>
    <property type="molecule type" value="Genomic_DNA"/>
</dbReference>
<organism evidence="1 2">
    <name type="scientific">Staphylococcus aureus</name>
    <dbReference type="NCBI Taxonomy" id="1280"/>
    <lineage>
        <taxon>Bacteria</taxon>
        <taxon>Bacillati</taxon>
        <taxon>Bacillota</taxon>
        <taxon>Bacilli</taxon>
        <taxon>Bacillales</taxon>
        <taxon>Staphylococcaceae</taxon>
        <taxon>Staphylococcus</taxon>
    </lineage>
</organism>
<evidence type="ECO:0000313" key="1">
    <source>
        <dbReference type="EMBL" id="SUK81308.1"/>
    </source>
</evidence>
<evidence type="ECO:0000313" key="2">
    <source>
        <dbReference type="Proteomes" id="UP000254502"/>
    </source>
</evidence>